<organism evidence="1 2">
    <name type="scientific">Flavobacterium faecale</name>
    <dbReference type="NCBI Taxonomy" id="1355330"/>
    <lineage>
        <taxon>Bacteria</taxon>
        <taxon>Pseudomonadati</taxon>
        <taxon>Bacteroidota</taxon>
        <taxon>Flavobacteriia</taxon>
        <taxon>Flavobacteriales</taxon>
        <taxon>Flavobacteriaceae</taxon>
        <taxon>Flavobacterium</taxon>
    </lineage>
</organism>
<accession>A0A2S1L9I0</accession>
<proteinExistence type="predicted"/>
<evidence type="ECO:0000313" key="2">
    <source>
        <dbReference type="Proteomes" id="UP000244527"/>
    </source>
</evidence>
<dbReference type="AlphaFoldDB" id="A0A2S1L9I0"/>
<reference evidence="1 2" key="1">
    <citation type="submission" date="2017-04" db="EMBL/GenBank/DDBJ databases">
        <title>Compelte genome sequence of WV33.</title>
        <authorList>
            <person name="Lee P.C."/>
        </authorList>
    </citation>
    <scope>NUCLEOTIDE SEQUENCE [LARGE SCALE GENOMIC DNA]</scope>
    <source>
        <strain evidence="1 2">WV33</strain>
    </source>
</reference>
<dbReference type="KEGG" id="ffa:FFWV33_02095"/>
<keyword evidence="2" id="KW-1185">Reference proteome</keyword>
<dbReference type="EMBL" id="CP020918">
    <property type="protein sequence ID" value="AWG20403.1"/>
    <property type="molecule type" value="Genomic_DNA"/>
</dbReference>
<sequence>MGKARLYQHLPKSKKACIANVNFTDGHINTIARDYYEDASFSRDEQGYINLWDVYNLFTKANKSSYIDTFLDRNVNAFDFVKGIQKALMGDESYCWFLS</sequence>
<evidence type="ECO:0000313" key="1">
    <source>
        <dbReference type="EMBL" id="AWG20403.1"/>
    </source>
</evidence>
<evidence type="ECO:0008006" key="3">
    <source>
        <dbReference type="Google" id="ProtNLM"/>
    </source>
</evidence>
<name>A0A2S1L9I0_9FLAO</name>
<protein>
    <recommendedName>
        <fullName evidence="3">DUF3871 family protein</fullName>
    </recommendedName>
</protein>
<dbReference type="Pfam" id="PF12987">
    <property type="entry name" value="DUF3871"/>
    <property type="match status" value="1"/>
</dbReference>
<dbReference type="Proteomes" id="UP000244527">
    <property type="component" value="Chromosome"/>
</dbReference>
<gene>
    <name evidence="1" type="ORF">FFWV33_02095</name>
</gene>
<dbReference type="InterPro" id="IPR024353">
    <property type="entry name" value="DUF3871"/>
</dbReference>